<dbReference type="Gene3D" id="3.40.50.300">
    <property type="entry name" value="P-loop containing nucleotide triphosphate hydrolases"/>
    <property type="match status" value="1"/>
</dbReference>
<evidence type="ECO:0000259" key="1">
    <source>
        <dbReference type="Pfam" id="PF09037"/>
    </source>
</evidence>
<keyword evidence="3" id="KW-1185">Reference proteome</keyword>
<dbReference type="GO" id="GO:0016740">
    <property type="term" value="F:transferase activity"/>
    <property type="evidence" value="ECO:0007669"/>
    <property type="project" value="UniProtKB-KW"/>
</dbReference>
<evidence type="ECO:0000313" key="2">
    <source>
        <dbReference type="EMBL" id="NYH91283.1"/>
    </source>
</evidence>
<gene>
    <name evidence="2" type="ORF">F4554_003921</name>
</gene>
<keyword evidence="2" id="KW-0808">Transferase</keyword>
<dbReference type="InterPro" id="IPR024628">
    <property type="entry name" value="Sulfotransferase_Stf0_dom"/>
</dbReference>
<dbReference type="SUPFAM" id="SSF52540">
    <property type="entry name" value="P-loop containing nucleoside triphosphate hydrolases"/>
    <property type="match status" value="1"/>
</dbReference>
<protein>
    <submittedName>
        <fullName evidence="2">LPS sulfotransferase NodH</fullName>
    </submittedName>
</protein>
<dbReference type="RefSeq" id="WP_179788884.1">
    <property type="nucleotide sequence ID" value="NZ_BAAARR010000023.1"/>
</dbReference>
<name>A0A852ZG48_9ACTN</name>
<dbReference type="InterPro" id="IPR027417">
    <property type="entry name" value="P-loop_NTPase"/>
</dbReference>
<organism evidence="2 3">
    <name type="scientific">Actinopolymorpha rutila</name>
    <dbReference type="NCBI Taxonomy" id="446787"/>
    <lineage>
        <taxon>Bacteria</taxon>
        <taxon>Bacillati</taxon>
        <taxon>Actinomycetota</taxon>
        <taxon>Actinomycetes</taxon>
        <taxon>Propionibacteriales</taxon>
        <taxon>Actinopolymorphaceae</taxon>
        <taxon>Actinopolymorpha</taxon>
    </lineage>
</organism>
<feature type="domain" description="Sulphotransferase Stf0" evidence="1">
    <location>
        <begin position="9"/>
        <end position="253"/>
    </location>
</feature>
<dbReference type="EMBL" id="JACBZH010000001">
    <property type="protein sequence ID" value="NYH91283.1"/>
    <property type="molecule type" value="Genomic_DNA"/>
</dbReference>
<reference evidence="2 3" key="1">
    <citation type="submission" date="2020-07" db="EMBL/GenBank/DDBJ databases">
        <title>Sequencing the genomes of 1000 actinobacteria strains.</title>
        <authorList>
            <person name="Klenk H.-P."/>
        </authorList>
    </citation>
    <scope>NUCLEOTIDE SEQUENCE [LARGE SCALE GENOMIC DNA]</scope>
    <source>
        <strain evidence="2 3">DSM 18448</strain>
    </source>
</reference>
<dbReference type="Pfam" id="PF09037">
    <property type="entry name" value="Sulphotransf"/>
    <property type="match status" value="1"/>
</dbReference>
<dbReference type="Proteomes" id="UP000579605">
    <property type="component" value="Unassembled WGS sequence"/>
</dbReference>
<comment type="caution">
    <text evidence="2">The sequence shown here is derived from an EMBL/GenBank/DDBJ whole genome shotgun (WGS) entry which is preliminary data.</text>
</comment>
<sequence>MVVAAPRQSYLIWFSQRVGSTMLTQALEDTGIAGRPREWLEDPVGRGLTAKYGVADAVQLRDFLWREAATSIGVMGAKYGMSADLHRDLTELFAGVIPGVVDPDGRKAWAAVFPECKHVFMTRRNKLRLAVSWLRAIRSQEWHRPNRADTVVGEAPPRTSATELIDGYDRDGLEYLLVGANQREADMQDQFDRWGVVPYTVVYEDLVADYEATVRRLLDFLEIPGRADVAIPRPAFDRLADEASEAWYQRFRHSAG</sequence>
<dbReference type="AlphaFoldDB" id="A0A852ZG48"/>
<proteinExistence type="predicted"/>
<evidence type="ECO:0000313" key="3">
    <source>
        <dbReference type="Proteomes" id="UP000579605"/>
    </source>
</evidence>
<accession>A0A852ZG48</accession>